<comment type="caution">
    <text evidence="1">The sequence shown here is derived from an EMBL/GenBank/DDBJ whole genome shotgun (WGS) entry which is preliminary data.</text>
</comment>
<gene>
    <name evidence="1" type="ORF">EV03_0280</name>
</gene>
<dbReference type="Proteomes" id="UP000030392">
    <property type="component" value="Unassembled WGS sequence"/>
</dbReference>
<reference evidence="2" key="1">
    <citation type="journal article" date="2014" name="Sci. Data">
        <title>Genomes of diverse isolates of the marine cyanobacterium Prochlorococcus.</title>
        <authorList>
            <person name="Biller S."/>
            <person name="Berube P."/>
            <person name="Thompson J."/>
            <person name="Kelly L."/>
            <person name="Roggensack S."/>
            <person name="Awad L."/>
            <person name="Roache-Johnson K."/>
            <person name="Ding H."/>
            <person name="Giovannoni S.J."/>
            <person name="Moore L.R."/>
            <person name="Chisholm S.W."/>
        </authorList>
    </citation>
    <scope>NUCLEOTIDE SEQUENCE [LARGE SCALE GENOMIC DNA]</scope>
    <source>
        <strain evidence="2">PAC1</strain>
    </source>
</reference>
<name>A0A0A2C6H4_PROMR</name>
<dbReference type="EMBL" id="JNAX01000004">
    <property type="protein sequence ID" value="KGG21961.1"/>
    <property type="molecule type" value="Genomic_DNA"/>
</dbReference>
<proteinExistence type="predicted"/>
<evidence type="ECO:0000313" key="1">
    <source>
        <dbReference type="EMBL" id="KGG21961.1"/>
    </source>
</evidence>
<sequence length="87" mass="10608">MTNTLDNDTLLKIRTWYEDIYQGLEKTTEYRKSRWYITERIRVLNLMLLQNEETSFLEGLNALFIQQIDRCDDVPERIGDFQNEWNE</sequence>
<protein>
    <submittedName>
        <fullName evidence="1">Uncharacterized protein</fullName>
    </submittedName>
</protein>
<dbReference type="RefSeq" id="WP_036904496.1">
    <property type="nucleotide sequence ID" value="NZ_CP138967.1"/>
</dbReference>
<evidence type="ECO:0000313" key="2">
    <source>
        <dbReference type="Proteomes" id="UP000030392"/>
    </source>
</evidence>
<accession>A0A0A2C6H4</accession>
<dbReference type="AlphaFoldDB" id="A0A0A2C6H4"/>
<organism evidence="1 2">
    <name type="scientific">Prochlorococcus marinus str. PAC1</name>
    <dbReference type="NCBI Taxonomy" id="59924"/>
    <lineage>
        <taxon>Bacteria</taxon>
        <taxon>Bacillati</taxon>
        <taxon>Cyanobacteriota</taxon>
        <taxon>Cyanophyceae</taxon>
        <taxon>Synechococcales</taxon>
        <taxon>Prochlorococcaceae</taxon>
        <taxon>Prochlorococcus</taxon>
    </lineage>
</organism>